<evidence type="ECO:0000313" key="3">
    <source>
        <dbReference type="Proteomes" id="UP001482620"/>
    </source>
</evidence>
<gene>
    <name evidence="2" type="ORF">ILYODFUR_000310</name>
</gene>
<protein>
    <submittedName>
        <fullName evidence="2">Uncharacterized protein</fullName>
    </submittedName>
</protein>
<accession>A0ABV0ST12</accession>
<keyword evidence="1" id="KW-0812">Transmembrane</keyword>
<feature type="transmembrane region" description="Helical" evidence="1">
    <location>
        <begin position="80"/>
        <end position="98"/>
    </location>
</feature>
<dbReference type="Proteomes" id="UP001482620">
    <property type="component" value="Unassembled WGS sequence"/>
</dbReference>
<sequence>MVAASGCPARHRETPHMFFRWGLNSFSLQWQKQSQPGNRDTIYIRIMSTESNMIQFDFVTYVNSSLVLVGLINPRTDSNMFYQCQLFIYFIIFIYLFFNI</sequence>
<organism evidence="2 3">
    <name type="scientific">Ilyodon furcidens</name>
    <name type="common">goldbreast splitfin</name>
    <dbReference type="NCBI Taxonomy" id="33524"/>
    <lineage>
        <taxon>Eukaryota</taxon>
        <taxon>Metazoa</taxon>
        <taxon>Chordata</taxon>
        <taxon>Craniata</taxon>
        <taxon>Vertebrata</taxon>
        <taxon>Euteleostomi</taxon>
        <taxon>Actinopterygii</taxon>
        <taxon>Neopterygii</taxon>
        <taxon>Teleostei</taxon>
        <taxon>Neoteleostei</taxon>
        <taxon>Acanthomorphata</taxon>
        <taxon>Ovalentaria</taxon>
        <taxon>Atherinomorphae</taxon>
        <taxon>Cyprinodontiformes</taxon>
        <taxon>Goodeidae</taxon>
        <taxon>Ilyodon</taxon>
    </lineage>
</organism>
<evidence type="ECO:0000313" key="2">
    <source>
        <dbReference type="EMBL" id="MEQ2223735.1"/>
    </source>
</evidence>
<name>A0ABV0ST12_9TELE</name>
<dbReference type="EMBL" id="JAHRIQ010011598">
    <property type="protein sequence ID" value="MEQ2223735.1"/>
    <property type="molecule type" value="Genomic_DNA"/>
</dbReference>
<reference evidence="2 3" key="1">
    <citation type="submission" date="2021-06" db="EMBL/GenBank/DDBJ databases">
        <authorList>
            <person name="Palmer J.M."/>
        </authorList>
    </citation>
    <scope>NUCLEOTIDE SEQUENCE [LARGE SCALE GENOMIC DNA]</scope>
    <source>
        <strain evidence="3">if_2019</strain>
        <tissue evidence="2">Muscle</tissue>
    </source>
</reference>
<keyword evidence="1" id="KW-0472">Membrane</keyword>
<keyword evidence="3" id="KW-1185">Reference proteome</keyword>
<proteinExistence type="predicted"/>
<comment type="caution">
    <text evidence="2">The sequence shown here is derived from an EMBL/GenBank/DDBJ whole genome shotgun (WGS) entry which is preliminary data.</text>
</comment>
<evidence type="ECO:0000256" key="1">
    <source>
        <dbReference type="SAM" id="Phobius"/>
    </source>
</evidence>
<keyword evidence="1" id="KW-1133">Transmembrane helix</keyword>